<protein>
    <submittedName>
        <fullName evidence="2">Uncharacterized protein</fullName>
    </submittedName>
</protein>
<dbReference type="SUPFAM" id="SSF53756">
    <property type="entry name" value="UDP-Glycosyltransferase/glycogen phosphorylase"/>
    <property type="match status" value="1"/>
</dbReference>
<organism evidence="2">
    <name type="scientific">marine metagenome</name>
    <dbReference type="NCBI Taxonomy" id="408172"/>
    <lineage>
        <taxon>unclassified sequences</taxon>
        <taxon>metagenomes</taxon>
        <taxon>ecological metagenomes</taxon>
    </lineage>
</organism>
<name>A0A382FMF2_9ZZZZ</name>
<feature type="region of interest" description="Disordered" evidence="1">
    <location>
        <begin position="432"/>
        <end position="451"/>
    </location>
</feature>
<accession>A0A382FMF2</accession>
<feature type="non-terminal residue" evidence="2">
    <location>
        <position position="1"/>
    </location>
</feature>
<dbReference type="Gene3D" id="3.40.50.2000">
    <property type="entry name" value="Glycogen Phosphorylase B"/>
    <property type="match status" value="1"/>
</dbReference>
<gene>
    <name evidence="2" type="ORF">METZ01_LOCUS216237</name>
</gene>
<evidence type="ECO:0000313" key="2">
    <source>
        <dbReference type="EMBL" id="SVB63383.1"/>
    </source>
</evidence>
<dbReference type="EMBL" id="UINC01050435">
    <property type="protein sequence ID" value="SVB63383.1"/>
    <property type="molecule type" value="Genomic_DNA"/>
</dbReference>
<evidence type="ECO:0000256" key="1">
    <source>
        <dbReference type="SAM" id="MobiDB-lite"/>
    </source>
</evidence>
<dbReference type="AlphaFoldDB" id="A0A382FMF2"/>
<dbReference type="Pfam" id="PF06293">
    <property type="entry name" value="Kdo"/>
    <property type="match status" value="1"/>
</dbReference>
<reference evidence="2" key="1">
    <citation type="submission" date="2018-05" db="EMBL/GenBank/DDBJ databases">
        <authorList>
            <person name="Lanie J.A."/>
            <person name="Ng W.-L."/>
            <person name="Kazmierczak K.M."/>
            <person name="Andrzejewski T.M."/>
            <person name="Davidsen T.M."/>
            <person name="Wayne K.J."/>
            <person name="Tettelin H."/>
            <person name="Glass J.I."/>
            <person name="Rusch D."/>
            <person name="Podicherti R."/>
            <person name="Tsui H.-C.T."/>
            <person name="Winkler M.E."/>
        </authorList>
    </citation>
    <scope>NUCLEOTIDE SEQUENCE</scope>
</reference>
<sequence>LEAIAAGLPVLSTDACGYAHHIEDTNAGSVLASPFDQQHLNIELASMLTSPDQKFWSENGLRYGKNSELYQMPTDAVNAIEQHYDTKQRDHATSLPTGKGENLYLRSDLAWANFDKVMSIGKTVTPAIRDVENTQRRTVKFSHQNNDYYVKTHGGVGWKEILKNLAYFRLPVLGAEHEWRGVHHLRRQTLLRNLRLNTLEIAGYGSREHLLGGFVHDPARRQSFTVTDEIPNAKSLEDLCRDDWKWGDRRIDNIKEVRFKRWLIDQLAQTARIIHQSGANHRDFYLGHFLMQQSENSDQFEPTEARLFLIDLHRMRIHRPSIFSWLAAIVKGLSPSGRIRPPISHPRKRWHIKDVAGLYYSSMDLGLTLRDWCRFMTTYGNLNRRQALQVLQLLDNRYHFRFAKRSFWHRECRFWWRVYGRARKLYASEKRRSDTGNRLDNRPLPAAETQH</sequence>
<proteinExistence type="predicted"/>
<feature type="compositionally biased region" description="Basic and acidic residues" evidence="1">
    <location>
        <begin position="432"/>
        <end position="441"/>
    </location>
</feature>